<proteinExistence type="predicted"/>
<organism evidence="1">
    <name type="scientific">Sesamum radiatum</name>
    <name type="common">Black benniseed</name>
    <dbReference type="NCBI Taxonomy" id="300843"/>
    <lineage>
        <taxon>Eukaryota</taxon>
        <taxon>Viridiplantae</taxon>
        <taxon>Streptophyta</taxon>
        <taxon>Embryophyta</taxon>
        <taxon>Tracheophyta</taxon>
        <taxon>Spermatophyta</taxon>
        <taxon>Magnoliopsida</taxon>
        <taxon>eudicotyledons</taxon>
        <taxon>Gunneridae</taxon>
        <taxon>Pentapetalae</taxon>
        <taxon>asterids</taxon>
        <taxon>lamiids</taxon>
        <taxon>Lamiales</taxon>
        <taxon>Pedaliaceae</taxon>
        <taxon>Sesamum</taxon>
    </lineage>
</organism>
<dbReference type="AlphaFoldDB" id="A0AAW2KAP3"/>
<evidence type="ECO:0000313" key="1">
    <source>
        <dbReference type="EMBL" id="KAL0303459.1"/>
    </source>
</evidence>
<protein>
    <submittedName>
        <fullName evidence="1">Uncharacterized protein</fullName>
    </submittedName>
</protein>
<reference evidence="1" key="2">
    <citation type="journal article" date="2024" name="Plant">
        <title>Genomic evolution and insights into agronomic trait innovations of Sesamum species.</title>
        <authorList>
            <person name="Miao H."/>
            <person name="Wang L."/>
            <person name="Qu L."/>
            <person name="Liu H."/>
            <person name="Sun Y."/>
            <person name="Le M."/>
            <person name="Wang Q."/>
            <person name="Wei S."/>
            <person name="Zheng Y."/>
            <person name="Lin W."/>
            <person name="Duan Y."/>
            <person name="Cao H."/>
            <person name="Xiong S."/>
            <person name="Wang X."/>
            <person name="Wei L."/>
            <person name="Li C."/>
            <person name="Ma Q."/>
            <person name="Ju M."/>
            <person name="Zhao R."/>
            <person name="Li G."/>
            <person name="Mu C."/>
            <person name="Tian Q."/>
            <person name="Mei H."/>
            <person name="Zhang T."/>
            <person name="Gao T."/>
            <person name="Zhang H."/>
        </authorList>
    </citation>
    <scope>NUCLEOTIDE SEQUENCE</scope>
    <source>
        <strain evidence="1">G02</strain>
    </source>
</reference>
<gene>
    <name evidence="1" type="ORF">Sradi_6214000</name>
</gene>
<comment type="caution">
    <text evidence="1">The sequence shown here is derived from an EMBL/GenBank/DDBJ whole genome shotgun (WGS) entry which is preliminary data.</text>
</comment>
<name>A0AAW2KAP3_SESRA</name>
<accession>A0AAW2KAP3</accession>
<sequence>MKNVFLLKWKRLLIKYFMAWGQTPRTRTSRTSQGRSKMAFAQEMREEASYELKADPIEGEHTV</sequence>
<dbReference type="EMBL" id="JACGWJ010000029">
    <property type="protein sequence ID" value="KAL0303459.1"/>
    <property type="molecule type" value="Genomic_DNA"/>
</dbReference>
<reference evidence="1" key="1">
    <citation type="submission" date="2020-06" db="EMBL/GenBank/DDBJ databases">
        <authorList>
            <person name="Li T."/>
            <person name="Hu X."/>
            <person name="Zhang T."/>
            <person name="Song X."/>
            <person name="Zhang H."/>
            <person name="Dai N."/>
            <person name="Sheng W."/>
            <person name="Hou X."/>
            <person name="Wei L."/>
        </authorList>
    </citation>
    <scope>NUCLEOTIDE SEQUENCE</scope>
    <source>
        <strain evidence="1">G02</strain>
        <tissue evidence="1">Leaf</tissue>
    </source>
</reference>